<dbReference type="EMBL" id="CP012109">
    <property type="protein sequence ID" value="AKQ70080.1"/>
    <property type="molecule type" value="Genomic_DNA"/>
</dbReference>
<feature type="signal peptide" evidence="1">
    <location>
        <begin position="1"/>
        <end position="23"/>
    </location>
</feature>
<proteinExistence type="predicted"/>
<keyword evidence="4" id="KW-1185">Reference proteome</keyword>
<dbReference type="InterPro" id="IPR006605">
    <property type="entry name" value="G2_nidogen/fibulin_G2F"/>
</dbReference>
<evidence type="ECO:0000313" key="3">
    <source>
        <dbReference type="EMBL" id="AKQ70080.1"/>
    </source>
</evidence>
<feature type="domain" description="Nidogen G2 beta-barrel" evidence="2">
    <location>
        <begin position="159"/>
        <end position="242"/>
    </location>
</feature>
<organism evidence="3 4">
    <name type="scientific">Pseudomyxococcus hansupus</name>
    <dbReference type="NCBI Taxonomy" id="1297742"/>
    <lineage>
        <taxon>Bacteria</taxon>
        <taxon>Pseudomonadati</taxon>
        <taxon>Myxococcota</taxon>
        <taxon>Myxococcia</taxon>
        <taxon>Myxococcales</taxon>
        <taxon>Cystobacterineae</taxon>
        <taxon>Myxococcaceae</taxon>
        <taxon>Pseudomyxococcus</taxon>
    </lineage>
</organism>
<keyword evidence="1" id="KW-0732">Signal</keyword>
<protein>
    <recommendedName>
        <fullName evidence="2">Nidogen G2 beta-barrel domain-containing protein</fullName>
    </recommendedName>
</protein>
<evidence type="ECO:0000256" key="1">
    <source>
        <dbReference type="SAM" id="SignalP"/>
    </source>
</evidence>
<sequence length="242" mass="25494">MKMKVSVLAVVTCSLLTAPRALANAETPVKSGSVDLNGDGKAEAVSIEYDEAKDEVVLKADGASARIPGDGNAPDGLFIVDLDTRDKRKELVVRTGQTDSDARSYIYGFDGKALKPLGIVPNLTEAKGNGIILSDSWKGFWNQRDKYVLDAKTGKVSLVPQDLYAVGVEATVKQSFPLARSRTDKSAIATLAQGSTIQVLAASPPSGKGGAYLYLVKSSTGLLGWATAKDLMEKTDGLPFAG</sequence>
<dbReference type="KEGG" id="mym:A176_006992"/>
<name>A0A0H4X929_9BACT</name>
<reference evidence="3 4" key="1">
    <citation type="journal article" date="2016" name="PLoS ONE">
        <title>Complete Genome Sequence and Comparative Genomics of a Novel Myxobacterium Myxococcus hansupus.</title>
        <authorList>
            <person name="Sharma G."/>
            <person name="Narwani T."/>
            <person name="Subramanian S."/>
        </authorList>
    </citation>
    <scope>NUCLEOTIDE SEQUENCE [LARGE SCALE GENOMIC DNA]</scope>
    <source>
        <strain evidence="4">mixupus</strain>
    </source>
</reference>
<accession>A0A0H4X929</accession>
<dbReference type="PATRIC" id="fig|1297742.4.peg.7090"/>
<evidence type="ECO:0000313" key="4">
    <source>
        <dbReference type="Proteomes" id="UP000009026"/>
    </source>
</evidence>
<evidence type="ECO:0000259" key="2">
    <source>
        <dbReference type="PROSITE" id="PS50993"/>
    </source>
</evidence>
<dbReference type="RefSeq" id="WP_002637807.1">
    <property type="nucleotide sequence ID" value="NZ_CP012109.1"/>
</dbReference>
<dbReference type="Proteomes" id="UP000009026">
    <property type="component" value="Chromosome"/>
</dbReference>
<gene>
    <name evidence="3" type="ORF">A176_006992</name>
</gene>
<dbReference type="PROSITE" id="PS50993">
    <property type="entry name" value="NIDOGEN_G2"/>
    <property type="match status" value="1"/>
</dbReference>
<dbReference type="AlphaFoldDB" id="A0A0H4X929"/>
<feature type="chain" id="PRO_5005213402" description="Nidogen G2 beta-barrel domain-containing protein" evidence="1">
    <location>
        <begin position="24"/>
        <end position="242"/>
    </location>
</feature>